<comment type="caution">
    <text evidence="1">The sequence shown here is derived from an EMBL/GenBank/DDBJ whole genome shotgun (WGS) entry which is preliminary data.</text>
</comment>
<dbReference type="AlphaFoldDB" id="M2S8H4"/>
<evidence type="ECO:0000313" key="1">
    <source>
        <dbReference type="EMBL" id="EMD81690.1"/>
    </source>
</evidence>
<organism evidence="1 2">
    <name type="scientific">Pacificimonas flava</name>
    <dbReference type="NCBI Taxonomy" id="1234595"/>
    <lineage>
        <taxon>Bacteria</taxon>
        <taxon>Pseudomonadati</taxon>
        <taxon>Pseudomonadota</taxon>
        <taxon>Alphaproteobacteria</taxon>
        <taxon>Sphingomonadales</taxon>
        <taxon>Sphingosinicellaceae</taxon>
        <taxon>Pacificimonas</taxon>
    </lineage>
</organism>
<protein>
    <submittedName>
        <fullName evidence="1">Uncharacterized protein</fullName>
    </submittedName>
</protein>
<dbReference type="Proteomes" id="UP000011717">
    <property type="component" value="Unassembled WGS sequence"/>
</dbReference>
<gene>
    <name evidence="1" type="ORF">C725_2933</name>
</gene>
<reference evidence="1 2" key="1">
    <citation type="journal article" date="2013" name="Genome Announc.">
        <title>Draft Genome Sequence of Strain JLT2015T, Belonging to the Family Sphingomonadaceae of the Alphaproteobacteria.</title>
        <authorList>
            <person name="Tang K."/>
            <person name="Liu K."/>
            <person name="Li S."/>
            <person name="Jiao N."/>
        </authorList>
    </citation>
    <scope>NUCLEOTIDE SEQUENCE [LARGE SCALE GENOMIC DNA]</scope>
    <source>
        <strain evidence="1 2">JLT2015</strain>
    </source>
</reference>
<name>M2S8H4_9SPHN</name>
<sequence>MFLVFLAGLSLWGWRRNAFLGAFFLFTATGYWMRLGEPWFGFGIW</sequence>
<dbReference type="EMBL" id="AMRV01000019">
    <property type="protein sequence ID" value="EMD81690.1"/>
    <property type="molecule type" value="Genomic_DNA"/>
</dbReference>
<proteinExistence type="predicted"/>
<keyword evidence="2" id="KW-1185">Reference proteome</keyword>
<accession>M2S8H4</accession>
<evidence type="ECO:0000313" key="2">
    <source>
        <dbReference type="Proteomes" id="UP000011717"/>
    </source>
</evidence>